<keyword evidence="2" id="KW-0238">DNA-binding</keyword>
<dbReference type="Proteomes" id="UP000245444">
    <property type="component" value="Chromosome"/>
</dbReference>
<dbReference type="PROSITE" id="PS50937">
    <property type="entry name" value="HTH_MERR_2"/>
    <property type="match status" value="1"/>
</dbReference>
<dbReference type="PRINTS" id="PR00040">
    <property type="entry name" value="HTHMERR"/>
</dbReference>
<dbReference type="PANTHER" id="PTHR30204:SF98">
    <property type="entry name" value="HTH-TYPE TRANSCRIPTIONAL REGULATOR ADHR"/>
    <property type="match status" value="1"/>
</dbReference>
<dbReference type="SMART" id="SM00422">
    <property type="entry name" value="HTH_MERR"/>
    <property type="match status" value="1"/>
</dbReference>
<keyword evidence="7" id="KW-1185">Reference proteome</keyword>
<dbReference type="RefSeq" id="WP_109961574.1">
    <property type="nucleotide sequence ID" value="NZ_CP029553.1"/>
</dbReference>
<feature type="compositionally biased region" description="Basic and acidic residues" evidence="4">
    <location>
        <begin position="128"/>
        <end position="154"/>
    </location>
</feature>
<evidence type="ECO:0000256" key="3">
    <source>
        <dbReference type="ARBA" id="ARBA00023163"/>
    </source>
</evidence>
<organism evidence="6 7">
    <name type="scientific">Methylobacterium terrae</name>
    <dbReference type="NCBI Taxonomy" id="2202827"/>
    <lineage>
        <taxon>Bacteria</taxon>
        <taxon>Pseudomonadati</taxon>
        <taxon>Pseudomonadota</taxon>
        <taxon>Alphaproteobacteria</taxon>
        <taxon>Hyphomicrobiales</taxon>
        <taxon>Methylobacteriaceae</taxon>
        <taxon>Methylobacterium</taxon>
    </lineage>
</organism>
<evidence type="ECO:0000313" key="6">
    <source>
        <dbReference type="EMBL" id="AWN49302.1"/>
    </source>
</evidence>
<keyword evidence="1" id="KW-0805">Transcription regulation</keyword>
<dbReference type="KEGG" id="mtea:DK419_25575"/>
<accession>A0A2U8WVL8</accession>
<gene>
    <name evidence="6" type="ORF">DK419_25575</name>
</gene>
<evidence type="ECO:0000256" key="2">
    <source>
        <dbReference type="ARBA" id="ARBA00023125"/>
    </source>
</evidence>
<evidence type="ECO:0000313" key="7">
    <source>
        <dbReference type="Proteomes" id="UP000245444"/>
    </source>
</evidence>
<evidence type="ECO:0000256" key="4">
    <source>
        <dbReference type="SAM" id="MobiDB-lite"/>
    </source>
</evidence>
<keyword evidence="3" id="KW-0804">Transcription</keyword>
<evidence type="ECO:0000259" key="5">
    <source>
        <dbReference type="PROSITE" id="PS50937"/>
    </source>
</evidence>
<dbReference type="InterPro" id="IPR047057">
    <property type="entry name" value="MerR_fam"/>
</dbReference>
<proteinExistence type="predicted"/>
<feature type="region of interest" description="Disordered" evidence="4">
    <location>
        <begin position="112"/>
        <end position="161"/>
    </location>
</feature>
<dbReference type="EMBL" id="CP029553">
    <property type="protein sequence ID" value="AWN49302.1"/>
    <property type="molecule type" value="Genomic_DNA"/>
</dbReference>
<dbReference type="GO" id="GO:0003700">
    <property type="term" value="F:DNA-binding transcription factor activity"/>
    <property type="evidence" value="ECO:0007669"/>
    <property type="project" value="InterPro"/>
</dbReference>
<dbReference type="AlphaFoldDB" id="A0A2U8WVL8"/>
<dbReference type="Pfam" id="PF09278">
    <property type="entry name" value="MerR-DNA-bind"/>
    <property type="match status" value="1"/>
</dbReference>
<dbReference type="InterPro" id="IPR000551">
    <property type="entry name" value="MerR-type_HTH_dom"/>
</dbReference>
<dbReference type="Gene3D" id="1.10.1660.10">
    <property type="match status" value="1"/>
</dbReference>
<dbReference type="InterPro" id="IPR009061">
    <property type="entry name" value="DNA-bd_dom_put_sf"/>
</dbReference>
<dbReference type="PROSITE" id="PS00552">
    <property type="entry name" value="HTH_MERR_1"/>
    <property type="match status" value="1"/>
</dbReference>
<name>A0A2U8WVL8_9HYPH</name>
<feature type="domain" description="HTH merR-type" evidence="5">
    <location>
        <begin position="1"/>
        <end position="69"/>
    </location>
</feature>
<dbReference type="OrthoDB" id="9802944at2"/>
<dbReference type="GO" id="GO:0003677">
    <property type="term" value="F:DNA binding"/>
    <property type="evidence" value="ECO:0007669"/>
    <property type="project" value="UniProtKB-KW"/>
</dbReference>
<dbReference type="Pfam" id="PF00376">
    <property type="entry name" value="MerR"/>
    <property type="match status" value="1"/>
</dbReference>
<protein>
    <submittedName>
        <fullName evidence="6">MerR family transcriptional regulator</fullName>
    </submittedName>
</protein>
<evidence type="ECO:0000256" key="1">
    <source>
        <dbReference type="ARBA" id="ARBA00023015"/>
    </source>
</evidence>
<dbReference type="SUPFAM" id="SSF46955">
    <property type="entry name" value="Putative DNA-binding domain"/>
    <property type="match status" value="1"/>
</dbReference>
<reference evidence="6 7" key="1">
    <citation type="submission" date="2018-05" db="EMBL/GenBank/DDBJ databases">
        <title>Complete Genome Sequence of Methylobacterium sp. 17Sr1-28.</title>
        <authorList>
            <person name="Srinivasan S."/>
        </authorList>
    </citation>
    <scope>NUCLEOTIDE SEQUENCE [LARGE SCALE GENOMIC DNA]</scope>
    <source>
        <strain evidence="6 7">17Sr1-28</strain>
    </source>
</reference>
<dbReference type="PANTHER" id="PTHR30204">
    <property type="entry name" value="REDOX-CYCLING DRUG-SENSING TRANSCRIPTIONAL ACTIVATOR SOXR"/>
    <property type="match status" value="1"/>
</dbReference>
<dbReference type="InterPro" id="IPR015358">
    <property type="entry name" value="Tscrpt_reg_MerR_DNA-bd"/>
</dbReference>
<sequence length="161" mass="18328">MKIGELAKRSGLSAHTIRYYEKIGLLPYASRDRSSRRDYDASILSWIAFLRRLKTTGMPIRDMLRYARLREGGGGTDAERRALLETHRDRVRAQVADLQACLLTLDAKIAGYAAPRQASPERTDDDDAPPHERRTPEPRTPEHGTPEQRREPARARPARAR</sequence>
<dbReference type="CDD" id="cd01109">
    <property type="entry name" value="HTH_YyaN"/>
    <property type="match status" value="1"/>
</dbReference>